<evidence type="ECO:0000313" key="3">
    <source>
        <dbReference type="Proteomes" id="UP001473302"/>
    </source>
</evidence>
<organism evidence="2 3">
    <name type="scientific">Mucor flavus</name>
    <dbReference type="NCBI Taxonomy" id="439312"/>
    <lineage>
        <taxon>Eukaryota</taxon>
        <taxon>Fungi</taxon>
        <taxon>Fungi incertae sedis</taxon>
        <taxon>Mucoromycota</taxon>
        <taxon>Mucoromycotina</taxon>
        <taxon>Mucoromycetes</taxon>
        <taxon>Mucorales</taxon>
        <taxon>Mucorineae</taxon>
        <taxon>Mucoraceae</taxon>
        <taxon>Mucor</taxon>
    </lineage>
</organism>
<sequence length="270" mass="30050">MNVSLSDVESVYRYPYDLQKMKSGSPLRGAISINGKTIEAVFDTGASVSILGSKICSDLGLVPNGDRLHLVGFNQDKEKPTASSVVMDVPINIGGKIRPEHMAVQTDGGSDICLLGIPWFQAYGISLDLQRSQIKVPTCDGMIKIQGRTSQVRRSQDEQEVYLVSASQKFCSSLEDDLIPAGEEGDLGFDNPIQEIVFTGSLPETDEFSVESAPVIYYNFHPYKFCEDLVLEELVLAKRFFFFPVHPNEKYNKSSILVKDIKEYNQFDTK</sequence>
<evidence type="ECO:0000256" key="1">
    <source>
        <dbReference type="ARBA" id="ARBA00022750"/>
    </source>
</evidence>
<dbReference type="CDD" id="cd00303">
    <property type="entry name" value="retropepsin_like"/>
    <property type="match status" value="1"/>
</dbReference>
<gene>
    <name evidence="2" type="ORF">MFLAVUS_001051</name>
</gene>
<keyword evidence="1" id="KW-0378">Hydrolase</keyword>
<protein>
    <recommendedName>
        <fullName evidence="4">Peptidase A2 domain-containing protein</fullName>
    </recommendedName>
</protein>
<evidence type="ECO:0000313" key="2">
    <source>
        <dbReference type="EMBL" id="GAA5807678.1"/>
    </source>
</evidence>
<dbReference type="InterPro" id="IPR001969">
    <property type="entry name" value="Aspartic_peptidase_AS"/>
</dbReference>
<keyword evidence="1" id="KW-0064">Aspartyl protease</keyword>
<dbReference type="Pfam" id="PF13975">
    <property type="entry name" value="gag-asp_proteas"/>
    <property type="match status" value="1"/>
</dbReference>
<comment type="caution">
    <text evidence="2">The sequence shown here is derived from an EMBL/GenBank/DDBJ whole genome shotgun (WGS) entry which is preliminary data.</text>
</comment>
<dbReference type="InterPro" id="IPR021109">
    <property type="entry name" value="Peptidase_aspartic_dom_sf"/>
</dbReference>
<dbReference type="SUPFAM" id="SSF50630">
    <property type="entry name" value="Acid proteases"/>
    <property type="match status" value="1"/>
</dbReference>
<dbReference type="Gene3D" id="2.40.70.10">
    <property type="entry name" value="Acid Proteases"/>
    <property type="match status" value="1"/>
</dbReference>
<reference evidence="2 3" key="1">
    <citation type="submission" date="2024-04" db="EMBL/GenBank/DDBJ databases">
        <title>genome sequences of Mucor flavus KT1a and Helicostylum pulchrum KT1b strains isolated from the surface of a dry-aged beef.</title>
        <authorList>
            <person name="Toyotome T."/>
            <person name="Hosono M."/>
            <person name="Torimaru M."/>
            <person name="Fukuda K."/>
            <person name="Mikami N."/>
        </authorList>
    </citation>
    <scope>NUCLEOTIDE SEQUENCE [LARGE SCALE GENOMIC DNA]</scope>
    <source>
        <strain evidence="2 3">KT1a</strain>
    </source>
</reference>
<dbReference type="EMBL" id="BAABUK010000002">
    <property type="protein sequence ID" value="GAA5807678.1"/>
    <property type="molecule type" value="Genomic_DNA"/>
</dbReference>
<dbReference type="PROSITE" id="PS00141">
    <property type="entry name" value="ASP_PROTEASE"/>
    <property type="match status" value="1"/>
</dbReference>
<evidence type="ECO:0008006" key="4">
    <source>
        <dbReference type="Google" id="ProtNLM"/>
    </source>
</evidence>
<accession>A0ABP9YLF2</accession>
<keyword evidence="3" id="KW-1185">Reference proteome</keyword>
<dbReference type="Proteomes" id="UP001473302">
    <property type="component" value="Unassembled WGS sequence"/>
</dbReference>
<name>A0ABP9YLF2_9FUNG</name>
<keyword evidence="1" id="KW-0645">Protease</keyword>
<proteinExistence type="predicted"/>